<dbReference type="InterPro" id="IPR050491">
    <property type="entry name" value="AmpC-like"/>
</dbReference>
<protein>
    <submittedName>
        <fullName evidence="3">Beta-lactamase family protein</fullName>
    </submittedName>
</protein>
<keyword evidence="1" id="KW-0732">Signal</keyword>
<evidence type="ECO:0000313" key="4">
    <source>
        <dbReference type="Proteomes" id="UP000320011"/>
    </source>
</evidence>
<comment type="caution">
    <text evidence="3">The sequence shown here is derived from an EMBL/GenBank/DDBJ whole genome shotgun (WGS) entry which is preliminary data.</text>
</comment>
<dbReference type="EMBL" id="VJWX01000351">
    <property type="protein sequence ID" value="TVT33693.1"/>
    <property type="molecule type" value="Genomic_DNA"/>
</dbReference>
<name>A0A558BB00_9PSEU</name>
<evidence type="ECO:0000259" key="2">
    <source>
        <dbReference type="Pfam" id="PF00144"/>
    </source>
</evidence>
<feature type="signal peptide" evidence="1">
    <location>
        <begin position="1"/>
        <end position="25"/>
    </location>
</feature>
<evidence type="ECO:0000256" key="1">
    <source>
        <dbReference type="SAM" id="SignalP"/>
    </source>
</evidence>
<reference evidence="3 4" key="2">
    <citation type="submission" date="2019-08" db="EMBL/GenBank/DDBJ databases">
        <title>Amycolatopsis acidicola sp. nov., isolated from peat swamp forest soil.</title>
        <authorList>
            <person name="Srisuk N."/>
        </authorList>
    </citation>
    <scope>NUCLEOTIDE SEQUENCE [LARGE SCALE GENOMIC DNA]</scope>
    <source>
        <strain evidence="3 4">TBRC 6029</strain>
    </source>
</reference>
<evidence type="ECO:0000313" key="3">
    <source>
        <dbReference type="EMBL" id="TVT33693.1"/>
    </source>
</evidence>
<dbReference type="InterPro" id="IPR012338">
    <property type="entry name" value="Beta-lactam/transpept-like"/>
</dbReference>
<sequence>MRLKRCVALVIAAVVGVAISSPARAVGGPPTLDDAWLRAEIQNLVNVEGVPGVAAATSYDGQPVRRMAAGLADIPADRAMRPNDQFRVASITKTFVATVVLQLVTEHRLALDQPIAGLLPEPVPLADQITLRELLNHTSGLFEYSDNPRFDPGATYTPAQLIALGVEHSPYFAPGTGFRYSSTNYIVLGEIVHQVTGHTIQDEVQARLIHTLHLSSTTFPTTTTAAPRQAHGYVFAAPLPPRSGPALDVTTRTSASAAGAAAAMVSTGDNVDRFVGALLGGGLFSQHLLTEMKRPTPGADAFFAGAGIPGISYGLGLVIASTPCGTAYGSLGDIDGYTSSVLQLGPRRVALLMNTDSLQPSLRQQTLSIAQRELCRAG</sequence>
<dbReference type="Gene3D" id="3.40.710.10">
    <property type="entry name" value="DD-peptidase/beta-lactamase superfamily"/>
    <property type="match status" value="1"/>
</dbReference>
<dbReference type="SUPFAM" id="SSF56601">
    <property type="entry name" value="beta-lactamase/transpeptidase-like"/>
    <property type="match status" value="1"/>
</dbReference>
<organism evidence="3 4">
    <name type="scientific">Amycolatopsis rhizosphaerae</name>
    <dbReference type="NCBI Taxonomy" id="2053003"/>
    <lineage>
        <taxon>Bacteria</taxon>
        <taxon>Bacillati</taxon>
        <taxon>Actinomycetota</taxon>
        <taxon>Actinomycetes</taxon>
        <taxon>Pseudonocardiales</taxon>
        <taxon>Pseudonocardiaceae</taxon>
        <taxon>Amycolatopsis</taxon>
    </lineage>
</organism>
<dbReference type="OrthoDB" id="503788at2"/>
<accession>A0A558BB00</accession>
<dbReference type="PANTHER" id="PTHR46825">
    <property type="entry name" value="D-ALANYL-D-ALANINE-CARBOXYPEPTIDASE/ENDOPEPTIDASE AMPH"/>
    <property type="match status" value="1"/>
</dbReference>
<dbReference type="AlphaFoldDB" id="A0A558BB00"/>
<keyword evidence="4" id="KW-1185">Reference proteome</keyword>
<feature type="chain" id="PRO_5021888858" evidence="1">
    <location>
        <begin position="26"/>
        <end position="378"/>
    </location>
</feature>
<gene>
    <name evidence="3" type="ORF">FNH05_26955</name>
</gene>
<proteinExistence type="predicted"/>
<dbReference type="Pfam" id="PF00144">
    <property type="entry name" value="Beta-lactamase"/>
    <property type="match status" value="1"/>
</dbReference>
<dbReference type="RefSeq" id="WP_144591519.1">
    <property type="nucleotide sequence ID" value="NZ_VJWX01000351.1"/>
</dbReference>
<feature type="domain" description="Beta-lactamase-related" evidence="2">
    <location>
        <begin position="38"/>
        <end position="363"/>
    </location>
</feature>
<reference evidence="3 4" key="1">
    <citation type="submission" date="2019-07" db="EMBL/GenBank/DDBJ databases">
        <authorList>
            <person name="Duangmal K."/>
            <person name="Teo W.F.A."/>
        </authorList>
    </citation>
    <scope>NUCLEOTIDE SEQUENCE [LARGE SCALE GENOMIC DNA]</scope>
    <source>
        <strain evidence="3 4">TBRC 6029</strain>
    </source>
</reference>
<dbReference type="InterPro" id="IPR001466">
    <property type="entry name" value="Beta-lactam-related"/>
</dbReference>
<dbReference type="PANTHER" id="PTHR46825:SF7">
    <property type="entry name" value="D-ALANYL-D-ALANINE CARBOXYPEPTIDASE"/>
    <property type="match status" value="1"/>
</dbReference>
<dbReference type="Proteomes" id="UP000320011">
    <property type="component" value="Unassembled WGS sequence"/>
</dbReference>